<evidence type="ECO:0000256" key="5">
    <source>
        <dbReference type="ARBA" id="ARBA00022692"/>
    </source>
</evidence>
<feature type="transmembrane region" description="Helical" evidence="10">
    <location>
        <begin position="465"/>
        <end position="483"/>
    </location>
</feature>
<dbReference type="NCBIfam" id="TIGR00794">
    <property type="entry name" value="kup"/>
    <property type="match status" value="1"/>
</dbReference>
<evidence type="ECO:0000256" key="1">
    <source>
        <dbReference type="ARBA" id="ARBA00004651"/>
    </source>
</evidence>
<feature type="transmembrane region" description="Helical" evidence="10">
    <location>
        <begin position="288"/>
        <end position="308"/>
    </location>
</feature>
<sequence length="776" mass="87318">MVECKFRHENLLLLAYRSFGVVFGELSTSPLYVYKSTFSGRLRNHLNEDTVFGAFSLIFWTLTLFSVLKYVVFMLNADDNGEGGIFALYALLCRNARLSLLPNQQAADEELSTYHNEGYPSSNSPSSLLKKFIEKRKKTRTLMLLLVLSSACMIVTIGVLTPAISILSSIEGLQTRNKDFHHGTVIVITCYLLIGIFVLQYCGAHRVAFTFSPIIILWLLSIAIIGTYNIIHWNPKIYQALSPCYIYKFSKGTGKDGWISLGGILLCITGSETIFAEVGKVTPSSIRVSFCFLVYPCLVLQYMGQAAFLSRNPSAVSFSFHMSIPDSFSWPIMAMATLTAIVASQAAISATFSIVKQCYTLGCFPRIKIVRKSDWSNRQIFIPEINWILMILCLLVTVGSQDTNHIGNAYGIACIIVMFLTTLLTSLVINFVWHKSLLLALCYFLLFGVIEITFFSSSFMKIHEAGWISLLLSAVFVFLMYAWHYGSRKKYLHDQHNKVPMKWILNLGSDLGVVRVPGIGLIYTELANGVPATFSQFLTNLPAFYKIVVFVCVKTVPVPFVPRKERYLIGRIGPKSYRMYRCIVRNGYKDVQEYESECDFENELMMSVAEFIQLEAEGSRTADGSIDGRLAVVRTSEKFGKRIEASASGEIGECSSGLMATVTKSKSPTLQKLKCMYEQELPRLSDRRRIRFKLLDTGYKDSNVKEELLELLEAKHAGIAYVIGHSYVKAKWNSSFFKRFLINIFYSSLRKNCRAPAVSLSIPRISLIEVGMAYSL</sequence>
<keyword evidence="14" id="KW-1185">Reference proteome</keyword>
<evidence type="ECO:0000313" key="13">
    <source>
        <dbReference type="EMBL" id="KAJ8768531.1"/>
    </source>
</evidence>
<keyword evidence="9 10" id="KW-0472">Membrane</keyword>
<keyword evidence="7 10" id="KW-1133">Transmembrane helix</keyword>
<comment type="similarity">
    <text evidence="2 10">Belongs to the HAK/KUP transporter (TC 2.A.72.3) family.</text>
</comment>
<dbReference type="EMBL" id="JAIWQS010000004">
    <property type="protein sequence ID" value="KAJ8768531.1"/>
    <property type="molecule type" value="Genomic_DNA"/>
</dbReference>
<comment type="subcellular location">
    <subcellularLocation>
        <location evidence="1">Cell membrane</location>
        <topology evidence="1">Multi-pass membrane protein</topology>
    </subcellularLocation>
    <subcellularLocation>
        <location evidence="10">Membrane</location>
        <topology evidence="10">Multi-pass membrane protein</topology>
    </subcellularLocation>
</comment>
<dbReference type="InterPro" id="IPR053952">
    <property type="entry name" value="K_trans_C"/>
</dbReference>
<keyword evidence="3" id="KW-0813">Transport</keyword>
<accession>A0AAV8TNN1</accession>
<keyword evidence="6 10" id="KW-0630">Potassium</keyword>
<dbReference type="Proteomes" id="UP001159364">
    <property type="component" value="Linkage Group LG04"/>
</dbReference>
<feature type="transmembrane region" description="Helical" evidence="10">
    <location>
        <begin position="52"/>
        <end position="72"/>
    </location>
</feature>
<feature type="domain" description="K+ potassium transporter integral membrane" evidence="11">
    <location>
        <begin position="15"/>
        <end position="505"/>
    </location>
</feature>
<feature type="transmembrane region" description="Helical" evidence="10">
    <location>
        <begin position="410"/>
        <end position="433"/>
    </location>
</feature>
<evidence type="ECO:0000259" key="11">
    <source>
        <dbReference type="Pfam" id="PF02705"/>
    </source>
</evidence>
<evidence type="ECO:0000256" key="4">
    <source>
        <dbReference type="ARBA" id="ARBA00022538"/>
    </source>
</evidence>
<evidence type="ECO:0000259" key="12">
    <source>
        <dbReference type="Pfam" id="PF22776"/>
    </source>
</evidence>
<comment type="function">
    <text evidence="10">Potassium transporter.</text>
</comment>
<evidence type="ECO:0000256" key="10">
    <source>
        <dbReference type="RuleBase" id="RU321113"/>
    </source>
</evidence>
<proteinExistence type="inferred from homology"/>
<dbReference type="AlphaFoldDB" id="A0AAV8TNN1"/>
<feature type="transmembrane region" description="Helical" evidence="10">
    <location>
        <begin position="257"/>
        <end position="276"/>
    </location>
</feature>
<name>A0AAV8TNN1_9ROSI</name>
<feature type="transmembrane region" description="Helical" evidence="10">
    <location>
        <begin position="211"/>
        <end position="231"/>
    </location>
</feature>
<dbReference type="PANTHER" id="PTHR30540:SF108">
    <property type="entry name" value="POTASSIUM TRANSPORTER 3"/>
    <property type="match status" value="1"/>
</dbReference>
<comment type="caution">
    <text evidence="13">The sequence shown here is derived from an EMBL/GenBank/DDBJ whole genome shotgun (WGS) entry which is preliminary data.</text>
</comment>
<organism evidence="13 14">
    <name type="scientific">Erythroxylum novogranatense</name>
    <dbReference type="NCBI Taxonomy" id="1862640"/>
    <lineage>
        <taxon>Eukaryota</taxon>
        <taxon>Viridiplantae</taxon>
        <taxon>Streptophyta</taxon>
        <taxon>Embryophyta</taxon>
        <taxon>Tracheophyta</taxon>
        <taxon>Spermatophyta</taxon>
        <taxon>Magnoliopsida</taxon>
        <taxon>eudicotyledons</taxon>
        <taxon>Gunneridae</taxon>
        <taxon>Pentapetalae</taxon>
        <taxon>rosids</taxon>
        <taxon>fabids</taxon>
        <taxon>Malpighiales</taxon>
        <taxon>Erythroxylaceae</taxon>
        <taxon>Erythroxylum</taxon>
    </lineage>
</organism>
<keyword evidence="4 10" id="KW-0633">Potassium transport</keyword>
<dbReference type="InterPro" id="IPR003855">
    <property type="entry name" value="K+_transporter"/>
</dbReference>
<evidence type="ECO:0000256" key="2">
    <source>
        <dbReference type="ARBA" id="ARBA00008440"/>
    </source>
</evidence>
<feature type="transmembrane region" description="Helical" evidence="10">
    <location>
        <begin position="12"/>
        <end position="32"/>
    </location>
</feature>
<feature type="transmembrane region" description="Helical" evidence="10">
    <location>
        <begin position="380"/>
        <end position="398"/>
    </location>
</feature>
<evidence type="ECO:0000256" key="8">
    <source>
        <dbReference type="ARBA" id="ARBA00023065"/>
    </source>
</evidence>
<evidence type="ECO:0000256" key="7">
    <source>
        <dbReference type="ARBA" id="ARBA00022989"/>
    </source>
</evidence>
<dbReference type="GO" id="GO:0015079">
    <property type="term" value="F:potassium ion transmembrane transporter activity"/>
    <property type="evidence" value="ECO:0007669"/>
    <property type="project" value="UniProtKB-UniRule"/>
</dbReference>
<keyword evidence="5 10" id="KW-0812">Transmembrane</keyword>
<dbReference type="Pfam" id="PF02705">
    <property type="entry name" value="K_trans"/>
    <property type="match status" value="1"/>
</dbReference>
<dbReference type="InterPro" id="IPR053951">
    <property type="entry name" value="K_trans_N"/>
</dbReference>
<evidence type="ECO:0000313" key="14">
    <source>
        <dbReference type="Proteomes" id="UP001159364"/>
    </source>
</evidence>
<feature type="transmembrane region" description="Helical" evidence="10">
    <location>
        <begin position="180"/>
        <end position="199"/>
    </location>
</feature>
<feature type="transmembrane region" description="Helical" evidence="10">
    <location>
        <begin position="328"/>
        <end position="359"/>
    </location>
</feature>
<evidence type="ECO:0000256" key="3">
    <source>
        <dbReference type="ARBA" id="ARBA00022448"/>
    </source>
</evidence>
<evidence type="ECO:0000256" key="6">
    <source>
        <dbReference type="ARBA" id="ARBA00022958"/>
    </source>
</evidence>
<dbReference type="PANTHER" id="PTHR30540">
    <property type="entry name" value="OSMOTIC STRESS POTASSIUM TRANSPORTER"/>
    <property type="match status" value="1"/>
</dbReference>
<evidence type="ECO:0000256" key="9">
    <source>
        <dbReference type="ARBA" id="ARBA00023136"/>
    </source>
</evidence>
<gene>
    <name evidence="13" type="ORF">K2173_022632</name>
</gene>
<feature type="transmembrane region" description="Helical" evidence="10">
    <location>
        <begin position="142"/>
        <end position="168"/>
    </location>
</feature>
<dbReference type="Pfam" id="PF22776">
    <property type="entry name" value="K_trans_C"/>
    <property type="match status" value="1"/>
</dbReference>
<keyword evidence="8 10" id="KW-0406">Ion transport</keyword>
<protein>
    <recommendedName>
        <fullName evidence="10">Potassium transporter</fullName>
    </recommendedName>
</protein>
<dbReference type="GO" id="GO:0005886">
    <property type="term" value="C:plasma membrane"/>
    <property type="evidence" value="ECO:0007669"/>
    <property type="project" value="UniProtKB-SubCell"/>
</dbReference>
<feature type="domain" description="K+ potassium transporter C-terminal" evidence="12">
    <location>
        <begin position="517"/>
        <end position="775"/>
    </location>
</feature>
<feature type="transmembrane region" description="Helical" evidence="10">
    <location>
        <begin position="440"/>
        <end position="459"/>
    </location>
</feature>
<reference evidence="13 14" key="1">
    <citation type="submission" date="2021-09" db="EMBL/GenBank/DDBJ databases">
        <title>Genomic insights and catalytic innovation underlie evolution of tropane alkaloids biosynthesis.</title>
        <authorList>
            <person name="Wang Y.-J."/>
            <person name="Tian T."/>
            <person name="Huang J.-P."/>
            <person name="Huang S.-X."/>
        </authorList>
    </citation>
    <scope>NUCLEOTIDE SEQUENCE [LARGE SCALE GENOMIC DNA]</scope>
    <source>
        <strain evidence="13">KIB-2018</strain>
        <tissue evidence="13">Leaf</tissue>
    </source>
</reference>